<organism evidence="6 7">
    <name type="scientific">Marinobacterium halophilum</name>
    <dbReference type="NCBI Taxonomy" id="267374"/>
    <lineage>
        <taxon>Bacteria</taxon>
        <taxon>Pseudomonadati</taxon>
        <taxon>Pseudomonadota</taxon>
        <taxon>Gammaproteobacteria</taxon>
        <taxon>Oceanospirillales</taxon>
        <taxon>Oceanospirillaceae</taxon>
        <taxon>Marinobacterium</taxon>
    </lineage>
</organism>
<evidence type="ECO:0000313" key="6">
    <source>
        <dbReference type="EMBL" id="PSL10252.1"/>
    </source>
</evidence>
<dbReference type="InterPro" id="IPR008490">
    <property type="entry name" value="Transposase_InsH_N"/>
</dbReference>
<dbReference type="GO" id="GO:0032196">
    <property type="term" value="P:transposition"/>
    <property type="evidence" value="ECO:0007669"/>
    <property type="project" value="UniProtKB-KW"/>
</dbReference>
<protein>
    <submittedName>
        <fullName evidence="6">IS5 family transposase</fullName>
    </submittedName>
</protein>
<name>A0A2P8ELD2_9GAMM</name>
<reference evidence="6 7" key="1">
    <citation type="submission" date="2018-03" db="EMBL/GenBank/DDBJ databases">
        <title>Genomic Encyclopedia of Archaeal and Bacterial Type Strains, Phase II (KMG-II): from individual species to whole genera.</title>
        <authorList>
            <person name="Goeker M."/>
        </authorList>
    </citation>
    <scope>NUCLEOTIDE SEQUENCE [LARGE SCALE GENOMIC DNA]</scope>
    <source>
        <strain evidence="6 7">DSM 17586</strain>
    </source>
</reference>
<evidence type="ECO:0000313" key="7">
    <source>
        <dbReference type="Proteomes" id="UP000242133"/>
    </source>
</evidence>
<dbReference type="EMBL" id="PYGI01000027">
    <property type="protein sequence ID" value="PSL10252.1"/>
    <property type="molecule type" value="Genomic_DNA"/>
</dbReference>
<feature type="domain" description="Transposase InsH N-terminal" evidence="5">
    <location>
        <begin position="17"/>
        <end position="110"/>
    </location>
</feature>
<evidence type="ECO:0000256" key="4">
    <source>
        <dbReference type="ARBA" id="ARBA00023172"/>
    </source>
</evidence>
<sequence>MAQQLTFADSEFSNKRRQTRKEKFLGRMDKLIPCARLEAVIEPHYPKAGNGRRPYPLSTMLRTHCMQPWYNLSDPAMEYALYEIASTRLFARLSLDKAIPDHTTILNFRHLLERHGLARQVFEEVNQWLSEASVLLKEGSLIDATIIEAPSSTKNKMGERDPEMHQTKKAISGILA</sequence>
<evidence type="ECO:0000256" key="1">
    <source>
        <dbReference type="ARBA" id="ARBA00010075"/>
    </source>
</evidence>
<dbReference type="PANTHER" id="PTHR35604:SF2">
    <property type="entry name" value="TRANSPOSASE INSH FOR INSERTION SEQUENCE ELEMENT IS5A-RELATED"/>
    <property type="match status" value="1"/>
</dbReference>
<dbReference type="Pfam" id="PF05598">
    <property type="entry name" value="DUF772"/>
    <property type="match status" value="1"/>
</dbReference>
<gene>
    <name evidence="6" type="ORF">CLV44_12714</name>
</gene>
<accession>A0A2P8ELD2</accession>
<keyword evidence="7" id="KW-1185">Reference proteome</keyword>
<evidence type="ECO:0000259" key="5">
    <source>
        <dbReference type="Pfam" id="PF05598"/>
    </source>
</evidence>
<dbReference type="GO" id="GO:0003677">
    <property type="term" value="F:DNA binding"/>
    <property type="evidence" value="ECO:0007669"/>
    <property type="project" value="UniProtKB-KW"/>
</dbReference>
<keyword evidence="4" id="KW-0233">DNA recombination</keyword>
<dbReference type="Proteomes" id="UP000242133">
    <property type="component" value="Unassembled WGS sequence"/>
</dbReference>
<dbReference type="InterPro" id="IPR047959">
    <property type="entry name" value="Transpos_IS5"/>
</dbReference>
<dbReference type="AlphaFoldDB" id="A0A2P8ELD2"/>
<dbReference type="PANTHER" id="PTHR35604">
    <property type="entry name" value="TRANSPOSASE INSH FOR INSERTION SEQUENCE ELEMENT IS5A-RELATED"/>
    <property type="match status" value="1"/>
</dbReference>
<keyword evidence="2" id="KW-0815">Transposition</keyword>
<comment type="similarity">
    <text evidence="1">Belongs to the transposase 11 family.</text>
</comment>
<proteinExistence type="inferred from homology"/>
<dbReference type="GO" id="GO:0006310">
    <property type="term" value="P:DNA recombination"/>
    <property type="evidence" value="ECO:0007669"/>
    <property type="project" value="UniProtKB-KW"/>
</dbReference>
<keyword evidence="3" id="KW-0238">DNA-binding</keyword>
<evidence type="ECO:0000256" key="3">
    <source>
        <dbReference type="ARBA" id="ARBA00023125"/>
    </source>
</evidence>
<comment type="caution">
    <text evidence="6">The sequence shown here is derived from an EMBL/GenBank/DDBJ whole genome shotgun (WGS) entry which is preliminary data.</text>
</comment>
<evidence type="ECO:0000256" key="2">
    <source>
        <dbReference type="ARBA" id="ARBA00022578"/>
    </source>
</evidence>
<dbReference type="NCBIfam" id="NF033581">
    <property type="entry name" value="transpos_IS5_4"/>
    <property type="match status" value="1"/>
</dbReference>